<dbReference type="SUPFAM" id="SSF53448">
    <property type="entry name" value="Nucleotide-diphospho-sugar transferases"/>
    <property type="match status" value="2"/>
</dbReference>
<dbReference type="InterPro" id="IPR050834">
    <property type="entry name" value="Glycosyltransf_2"/>
</dbReference>
<evidence type="ECO:0000259" key="1">
    <source>
        <dbReference type="Pfam" id="PF00535"/>
    </source>
</evidence>
<dbReference type="EMBL" id="CP096115">
    <property type="protein sequence ID" value="UUX92246.1"/>
    <property type="molecule type" value="Genomic_DNA"/>
</dbReference>
<dbReference type="EC" id="2.4.-.-" evidence="2"/>
<dbReference type="KEGG" id="mend:L6E24_12980"/>
<keyword evidence="3" id="KW-1185">Reference proteome</keyword>
<gene>
    <name evidence="2" type="ORF">L6E24_12980</name>
</gene>
<feature type="domain" description="Glycosyltransferase 2-like" evidence="1">
    <location>
        <begin position="6"/>
        <end position="125"/>
    </location>
</feature>
<accession>A0A9E7PNN7</accession>
<proteinExistence type="predicted"/>
<dbReference type="RefSeq" id="WP_257742395.1">
    <property type="nucleotide sequence ID" value="NZ_CP096115.1"/>
</dbReference>
<organism evidence="2 3">
    <name type="scientific">Methanoplanus endosymbiosus</name>
    <dbReference type="NCBI Taxonomy" id="33865"/>
    <lineage>
        <taxon>Archaea</taxon>
        <taxon>Methanobacteriati</taxon>
        <taxon>Methanobacteriota</taxon>
        <taxon>Stenosarchaea group</taxon>
        <taxon>Methanomicrobia</taxon>
        <taxon>Methanomicrobiales</taxon>
        <taxon>Methanomicrobiaceae</taxon>
        <taxon>Methanoplanus</taxon>
    </lineage>
</organism>
<dbReference type="InterPro" id="IPR001173">
    <property type="entry name" value="Glyco_trans_2-like"/>
</dbReference>
<reference evidence="2" key="1">
    <citation type="submission" date="2022-04" db="EMBL/GenBank/DDBJ databases">
        <title>Complete genome of Methanoplanus endosymbiosus DSM 3599.</title>
        <authorList>
            <person name="Chen S.-C."/>
            <person name="You Y.-T."/>
            <person name="Zhou Y.-Z."/>
            <person name="Lai M.-C."/>
        </authorList>
    </citation>
    <scope>NUCLEOTIDE SEQUENCE</scope>
    <source>
        <strain evidence="2">DSM 3599</strain>
    </source>
</reference>
<dbReference type="Proteomes" id="UP001060368">
    <property type="component" value="Chromosome"/>
</dbReference>
<keyword evidence="2" id="KW-0808">Transferase</keyword>
<dbReference type="PANTHER" id="PTHR43685">
    <property type="entry name" value="GLYCOSYLTRANSFERASE"/>
    <property type="match status" value="1"/>
</dbReference>
<sequence length="466" mass="53847">MKPLVTVYITNYNYGHYIRQAILSVLNQTFQDFELLIIDDGSTDHSRQIIEEYRDHPKIQIIYQMNNGLNYSNNIAIRAANGRYIMRLDADDFLDPMALDKMSKILEKHDEFGLVFPDYYYVNSEGIIIGEERRHNFNKDVSLFDLPAHGACTMIRLSHLNELGGYNDSFTCQDGYELWIRFIKKYGVTNINEPLFYYRQHDNNLTNNEKKILETRRKINSSLIDTSDYLDITTIAIIPIRKKTIGDIIWPLYVKANGKTILEEMVEIASNSNKIHYIVVSTEDKEIQEYVLNISDKFKKLHFISRPPEYARINVSLNQTIQDIIIQCNNFIKSNGIIMQLSIDYPFMSTHYLEDAINTMLIFQADSLLSVRPDSSIYYQHTGSGLIPILNQEKFTRYERDALYKGVGGLVLSTMENFHKNNRMVSGKVGHVIADQLTAFGVFSEFDLAIFELVDKHLINANEFGG</sequence>
<evidence type="ECO:0000313" key="3">
    <source>
        <dbReference type="Proteomes" id="UP001060368"/>
    </source>
</evidence>
<dbReference type="AlphaFoldDB" id="A0A9E7PNN7"/>
<dbReference type="InterPro" id="IPR029044">
    <property type="entry name" value="Nucleotide-diphossugar_trans"/>
</dbReference>
<name>A0A9E7PNN7_9EURY</name>
<dbReference type="Pfam" id="PF00535">
    <property type="entry name" value="Glycos_transf_2"/>
    <property type="match status" value="1"/>
</dbReference>
<protein>
    <submittedName>
        <fullName evidence="2">Glycosyltransferase</fullName>
        <ecNumber evidence="2">2.4.-.-</ecNumber>
    </submittedName>
</protein>
<keyword evidence="2" id="KW-0328">Glycosyltransferase</keyword>
<dbReference type="GeneID" id="74308633"/>
<dbReference type="GO" id="GO:0016757">
    <property type="term" value="F:glycosyltransferase activity"/>
    <property type="evidence" value="ECO:0007669"/>
    <property type="project" value="UniProtKB-KW"/>
</dbReference>
<evidence type="ECO:0000313" key="2">
    <source>
        <dbReference type="EMBL" id="UUX92246.1"/>
    </source>
</evidence>
<dbReference type="Gene3D" id="3.90.550.10">
    <property type="entry name" value="Spore Coat Polysaccharide Biosynthesis Protein SpsA, Chain A"/>
    <property type="match status" value="2"/>
</dbReference>
<dbReference type="PANTHER" id="PTHR43685:SF11">
    <property type="entry name" value="GLYCOSYLTRANSFERASE TAGX-RELATED"/>
    <property type="match status" value="1"/>
</dbReference>